<keyword evidence="3" id="KW-0813">Transport</keyword>
<evidence type="ECO:0000256" key="13">
    <source>
        <dbReference type="SAM" id="MobiDB-lite"/>
    </source>
</evidence>
<proteinExistence type="predicted"/>
<evidence type="ECO:0000256" key="12">
    <source>
        <dbReference type="ARBA" id="ARBA00031989"/>
    </source>
</evidence>
<evidence type="ECO:0000256" key="5">
    <source>
        <dbReference type="ARBA" id="ARBA00022692"/>
    </source>
</evidence>
<organism evidence="16">
    <name type="scientific">Mesocestoides corti</name>
    <name type="common">Flatworm</name>
    <dbReference type="NCBI Taxonomy" id="53468"/>
    <lineage>
        <taxon>Eukaryota</taxon>
        <taxon>Metazoa</taxon>
        <taxon>Spiralia</taxon>
        <taxon>Lophotrochozoa</taxon>
        <taxon>Platyhelminthes</taxon>
        <taxon>Cestoda</taxon>
        <taxon>Eucestoda</taxon>
        <taxon>Cyclophyllidea</taxon>
        <taxon>Mesocestoididae</taxon>
        <taxon>Mesocestoides</taxon>
    </lineage>
</organism>
<evidence type="ECO:0000256" key="10">
    <source>
        <dbReference type="ARBA" id="ARBA00023136"/>
    </source>
</evidence>
<feature type="transmembrane region" description="Helical" evidence="14">
    <location>
        <begin position="251"/>
        <end position="273"/>
    </location>
</feature>
<keyword evidence="6" id="KW-0851">Voltage-gated channel</keyword>
<evidence type="ECO:0000256" key="8">
    <source>
        <dbReference type="ARBA" id="ARBA00023054"/>
    </source>
</evidence>
<feature type="domain" description="Ion transport" evidence="15">
    <location>
        <begin position="250"/>
        <end position="327"/>
    </location>
</feature>
<keyword evidence="5 14" id="KW-0812">Transmembrane</keyword>
<dbReference type="InterPro" id="IPR031846">
    <property type="entry name" value="Hvcn1"/>
</dbReference>
<feature type="transmembrane region" description="Helical" evidence="14">
    <location>
        <begin position="94"/>
        <end position="117"/>
    </location>
</feature>
<dbReference type="WBParaSite" id="MCU_010602-RA">
    <property type="protein sequence ID" value="MCU_010602-RA"/>
    <property type="gene ID" value="MCU_010602"/>
</dbReference>
<feature type="compositionally biased region" description="Polar residues" evidence="13">
    <location>
        <begin position="442"/>
        <end position="459"/>
    </location>
</feature>
<dbReference type="Gene3D" id="1.20.120.350">
    <property type="entry name" value="Voltage-gated potassium channels. Chain C"/>
    <property type="match status" value="1"/>
</dbReference>
<evidence type="ECO:0000256" key="7">
    <source>
        <dbReference type="ARBA" id="ARBA00022989"/>
    </source>
</evidence>
<accession>A0A5K3FQB9</accession>
<feature type="region of interest" description="Disordered" evidence="13">
    <location>
        <begin position="433"/>
        <end position="459"/>
    </location>
</feature>
<evidence type="ECO:0000313" key="16">
    <source>
        <dbReference type="WBParaSite" id="MCU_010602-RA"/>
    </source>
</evidence>
<evidence type="ECO:0000256" key="2">
    <source>
        <dbReference type="ARBA" id="ARBA00015897"/>
    </source>
</evidence>
<evidence type="ECO:0000256" key="3">
    <source>
        <dbReference type="ARBA" id="ARBA00022448"/>
    </source>
</evidence>
<reference evidence="16" key="1">
    <citation type="submission" date="2019-11" db="UniProtKB">
        <authorList>
            <consortium name="WormBaseParasite"/>
        </authorList>
    </citation>
    <scope>IDENTIFICATION</scope>
</reference>
<comment type="subcellular location">
    <subcellularLocation>
        <location evidence="1">Cell membrane</location>
        <topology evidence="1">Multi-pass membrane protein</topology>
    </subcellularLocation>
</comment>
<protein>
    <recommendedName>
        <fullName evidence="2">Voltage-gated hydrogen channel 1</fullName>
    </recommendedName>
    <alternativeName>
        <fullName evidence="12">Hydrogen voltage-gated channel 1</fullName>
    </alternativeName>
</protein>
<dbReference type="AlphaFoldDB" id="A0A5K3FQB9"/>
<feature type="region of interest" description="Disordered" evidence="13">
    <location>
        <begin position="1"/>
        <end position="26"/>
    </location>
</feature>
<dbReference type="GO" id="GO:0005886">
    <property type="term" value="C:plasma membrane"/>
    <property type="evidence" value="ECO:0007669"/>
    <property type="project" value="UniProtKB-SubCell"/>
</dbReference>
<keyword evidence="11" id="KW-0407">Ion channel</keyword>
<evidence type="ECO:0000256" key="14">
    <source>
        <dbReference type="SAM" id="Phobius"/>
    </source>
</evidence>
<evidence type="ECO:0000256" key="1">
    <source>
        <dbReference type="ARBA" id="ARBA00004651"/>
    </source>
</evidence>
<keyword evidence="7 14" id="KW-1133">Transmembrane helix</keyword>
<evidence type="ECO:0000256" key="6">
    <source>
        <dbReference type="ARBA" id="ARBA00022882"/>
    </source>
</evidence>
<evidence type="ECO:0000256" key="11">
    <source>
        <dbReference type="ARBA" id="ARBA00023303"/>
    </source>
</evidence>
<dbReference type="InterPro" id="IPR027359">
    <property type="entry name" value="Volt_channel_dom_sf"/>
</dbReference>
<dbReference type="GO" id="GO:0030171">
    <property type="term" value="F:voltage-gated proton channel activity"/>
    <property type="evidence" value="ECO:0007669"/>
    <property type="project" value="InterPro"/>
</dbReference>
<feature type="transmembrane region" description="Helical" evidence="14">
    <location>
        <begin position="285"/>
        <end position="303"/>
    </location>
</feature>
<dbReference type="Pfam" id="PF00520">
    <property type="entry name" value="Ion_trans"/>
    <property type="match status" value="1"/>
</dbReference>
<dbReference type="PANTHER" id="PTHR46480:SF1">
    <property type="entry name" value="VOLTAGE-GATED HYDROGEN CHANNEL 1"/>
    <property type="match status" value="1"/>
</dbReference>
<dbReference type="PANTHER" id="PTHR46480">
    <property type="entry name" value="F20B24.22"/>
    <property type="match status" value="1"/>
</dbReference>
<evidence type="ECO:0000256" key="9">
    <source>
        <dbReference type="ARBA" id="ARBA00023065"/>
    </source>
</evidence>
<dbReference type="GO" id="GO:0034702">
    <property type="term" value="C:monoatomic ion channel complex"/>
    <property type="evidence" value="ECO:0007669"/>
    <property type="project" value="UniProtKB-KW"/>
</dbReference>
<keyword evidence="10 14" id="KW-0472">Membrane</keyword>
<keyword evidence="4" id="KW-1003">Cell membrane</keyword>
<dbReference type="InterPro" id="IPR005821">
    <property type="entry name" value="Ion_trans_dom"/>
</dbReference>
<evidence type="ECO:0000256" key="4">
    <source>
        <dbReference type="ARBA" id="ARBA00022475"/>
    </source>
</evidence>
<name>A0A5K3FQB9_MESCO</name>
<evidence type="ECO:0000259" key="15">
    <source>
        <dbReference type="Pfam" id="PF00520"/>
    </source>
</evidence>
<sequence length="459" mass="52220">MQRMVEKSLQQQTKRPSLRKMESIVSNESKDTDDFTKCTGYGYELGWANSRTFIKQLAKDNIDPSLLNDELQRHAEGRRHRSWRARCLGRFRSNIAQILLCILVLIDSGIVIAEIILEIRSIQNYKELFDIKAQRLNYLMAIHDGRWTGEWCSGKVPTPDAFNDHPHPEEHQAILPLGQTASMDEHRLKVLRDFIQCWQTFVQHASVAKEDGCNPLLQRRCLDLNATEIRLPDTSSTRMLNPAMLHHASEVMHFVSIGVTGLFICTMVLKIVCLGRKFFSNVYEVADALVILISFISDISYIKLDSQEISAMVILLLWRIARLINAMLMYERQRCEFRVALQKRARRLQQRKVDSLQRCKELFQKHITNLEELARNVGCTDESIRDCKPRQVYHSKEQTQNALKSIAALTTGFMGGLVGAPVANKESIARFTSNIPPPHPANQVSQSSLLAGDTCSSGA</sequence>
<keyword evidence="8" id="KW-0175">Coiled coil</keyword>
<keyword evidence="9" id="KW-0406">Ion transport</keyword>